<feature type="compositionally biased region" description="Low complexity" evidence="1">
    <location>
        <begin position="59"/>
        <end position="89"/>
    </location>
</feature>
<feature type="region of interest" description="Disordered" evidence="1">
    <location>
        <begin position="1"/>
        <end position="206"/>
    </location>
</feature>
<dbReference type="PANTHER" id="PTHR47854">
    <property type="entry name" value="SURFEIT LOCUS PROTEIN 2 (SURF2)"/>
    <property type="match status" value="1"/>
</dbReference>
<evidence type="ECO:0000256" key="1">
    <source>
        <dbReference type="SAM" id="MobiDB-lite"/>
    </source>
</evidence>
<evidence type="ECO:0000313" key="3">
    <source>
        <dbReference type="Proteomes" id="UP000007305"/>
    </source>
</evidence>
<feature type="compositionally biased region" description="Basic residues" evidence="1">
    <location>
        <begin position="116"/>
        <end position="127"/>
    </location>
</feature>
<name>A0A804MEI8_MAIZE</name>
<reference evidence="3" key="1">
    <citation type="submission" date="2015-12" db="EMBL/GenBank/DDBJ databases">
        <title>Update maize B73 reference genome by single molecule sequencing technologies.</title>
        <authorList>
            <consortium name="Maize Genome Sequencing Project"/>
            <person name="Ware D."/>
        </authorList>
    </citation>
    <scope>NUCLEOTIDE SEQUENCE [LARGE SCALE GENOMIC DNA]</scope>
    <source>
        <strain evidence="3">cv. B73</strain>
    </source>
</reference>
<organism evidence="2 3">
    <name type="scientific">Zea mays</name>
    <name type="common">Maize</name>
    <dbReference type="NCBI Taxonomy" id="4577"/>
    <lineage>
        <taxon>Eukaryota</taxon>
        <taxon>Viridiplantae</taxon>
        <taxon>Streptophyta</taxon>
        <taxon>Embryophyta</taxon>
        <taxon>Tracheophyta</taxon>
        <taxon>Spermatophyta</taxon>
        <taxon>Magnoliopsida</taxon>
        <taxon>Liliopsida</taxon>
        <taxon>Poales</taxon>
        <taxon>Poaceae</taxon>
        <taxon>PACMAD clade</taxon>
        <taxon>Panicoideae</taxon>
        <taxon>Andropogonodae</taxon>
        <taxon>Andropogoneae</taxon>
        <taxon>Tripsacinae</taxon>
        <taxon>Zea</taxon>
    </lineage>
</organism>
<feature type="compositionally biased region" description="Basic and acidic residues" evidence="1">
    <location>
        <begin position="137"/>
        <end position="148"/>
    </location>
</feature>
<proteinExistence type="predicted"/>
<evidence type="ECO:0000313" key="2">
    <source>
        <dbReference type="EnsemblPlants" id="Zm00001eb079500_P001"/>
    </source>
</evidence>
<dbReference type="Proteomes" id="UP000007305">
    <property type="component" value="Chromosome 2"/>
</dbReference>
<dbReference type="InParanoid" id="A0A804MEI8"/>
<keyword evidence="3" id="KW-1185">Reference proteome</keyword>
<dbReference type="AlphaFoldDB" id="A0A804MEI8"/>
<sequence length="302" mass="32649">MKSWSWRRAKARPPPRGSAHGSGAPSFWGSQPGRTPAAGGGGARRRGTSCRSGRRRPTRGPAPAASRSLTTPSRTRSRRSTPSSPTPSTKKQEDQMTSGEMADGQSVKSNEEVAKKSKPSKKYKKKTNVSSPLPGEPKPEMDGSDDRNFWVPPVEGRWDDDDGKKRWELSPGKHTLAKNEGGSDAAAGGGDNDGGDENVTAEKDDAESRELASMYLRFNLLLDSMNNACCHINKQGFQLLCGRTKQISSWLQLKQQIRAPVSAASFQSSTKGPKSQQVESLECQQQVITRAGPEILGAQSKT</sequence>
<dbReference type="PANTHER" id="PTHR47854:SF1">
    <property type="entry name" value="SURFEIT LOCUS PROTEIN 2 (SURF2)"/>
    <property type="match status" value="1"/>
</dbReference>
<dbReference type="EnsemblPlants" id="Zm00001eb079500_T001">
    <property type="protein sequence ID" value="Zm00001eb079500_P001"/>
    <property type="gene ID" value="Zm00001eb079500"/>
</dbReference>
<feature type="compositionally biased region" description="Basic residues" evidence="1">
    <location>
        <begin position="1"/>
        <end position="13"/>
    </location>
</feature>
<reference evidence="2" key="2">
    <citation type="submission" date="2019-07" db="EMBL/GenBank/DDBJ databases">
        <authorList>
            <person name="Seetharam A."/>
            <person name="Woodhouse M."/>
            <person name="Cannon E."/>
        </authorList>
    </citation>
    <scope>NUCLEOTIDE SEQUENCE [LARGE SCALE GENOMIC DNA]</scope>
    <source>
        <strain evidence="2">cv. B73</strain>
    </source>
</reference>
<feature type="compositionally biased region" description="Basic residues" evidence="1">
    <location>
        <begin position="43"/>
        <end position="58"/>
    </location>
</feature>
<reference evidence="2" key="3">
    <citation type="submission" date="2021-05" db="UniProtKB">
        <authorList>
            <consortium name="EnsemblPlants"/>
        </authorList>
    </citation>
    <scope>IDENTIFICATION</scope>
    <source>
        <strain evidence="2">cv. B73</strain>
    </source>
</reference>
<dbReference type="Gramene" id="Zm00001eb079500_T001">
    <property type="protein sequence ID" value="Zm00001eb079500_P001"/>
    <property type="gene ID" value="Zm00001eb079500"/>
</dbReference>
<protein>
    <submittedName>
        <fullName evidence="2">Uncharacterized protein</fullName>
    </submittedName>
</protein>
<accession>A0A804MEI8</accession>